<dbReference type="GO" id="GO:0003677">
    <property type="term" value="F:DNA binding"/>
    <property type="evidence" value="ECO:0007669"/>
    <property type="project" value="UniProtKB-KW"/>
</dbReference>
<dbReference type="Gene3D" id="1.10.10.10">
    <property type="entry name" value="Winged helix-like DNA-binding domain superfamily/Winged helix DNA-binding domain"/>
    <property type="match status" value="1"/>
</dbReference>
<dbReference type="PANTHER" id="PTHR43133">
    <property type="entry name" value="RNA POLYMERASE ECF-TYPE SIGMA FACTO"/>
    <property type="match status" value="1"/>
</dbReference>
<dbReference type="Pfam" id="PF08281">
    <property type="entry name" value="Sigma70_r4_2"/>
    <property type="match status" value="1"/>
</dbReference>
<evidence type="ECO:0000256" key="1">
    <source>
        <dbReference type="ARBA" id="ARBA00010641"/>
    </source>
</evidence>
<dbReference type="GO" id="GO:0016987">
    <property type="term" value="F:sigma factor activity"/>
    <property type="evidence" value="ECO:0007669"/>
    <property type="project" value="UniProtKB-KW"/>
</dbReference>
<evidence type="ECO:0000256" key="5">
    <source>
        <dbReference type="ARBA" id="ARBA00023163"/>
    </source>
</evidence>
<comment type="similarity">
    <text evidence="1">Belongs to the sigma-70 factor family. ECF subfamily.</text>
</comment>
<feature type="domain" description="RNA polymerase sigma-70 region 2" evidence="6">
    <location>
        <begin position="18"/>
        <end position="74"/>
    </location>
</feature>
<dbReference type="InterPro" id="IPR014284">
    <property type="entry name" value="RNA_pol_sigma-70_dom"/>
</dbReference>
<dbReference type="NCBIfam" id="TIGR02937">
    <property type="entry name" value="sigma70-ECF"/>
    <property type="match status" value="1"/>
</dbReference>
<dbReference type="GO" id="GO:0006352">
    <property type="term" value="P:DNA-templated transcription initiation"/>
    <property type="evidence" value="ECO:0007669"/>
    <property type="project" value="InterPro"/>
</dbReference>
<protein>
    <submittedName>
        <fullName evidence="8">RNA polymerase sigma factor</fullName>
    </submittedName>
</protein>
<dbReference type="InterPro" id="IPR036388">
    <property type="entry name" value="WH-like_DNA-bd_sf"/>
</dbReference>
<feature type="domain" description="RNA polymerase sigma factor 70 region 4 type 2" evidence="7">
    <location>
        <begin position="112"/>
        <end position="162"/>
    </location>
</feature>
<keyword evidence="2" id="KW-0805">Transcription regulation</keyword>
<dbReference type="EMBL" id="JADINB010000022">
    <property type="protein sequence ID" value="MBO8428501.1"/>
    <property type="molecule type" value="Genomic_DNA"/>
</dbReference>
<reference evidence="8" key="1">
    <citation type="submission" date="2020-10" db="EMBL/GenBank/DDBJ databases">
        <authorList>
            <person name="Gilroy R."/>
        </authorList>
    </citation>
    <scope>NUCLEOTIDE SEQUENCE</scope>
    <source>
        <strain evidence="8">15467</strain>
    </source>
</reference>
<comment type="caution">
    <text evidence="8">The sequence shown here is derived from an EMBL/GenBank/DDBJ whole genome shotgun (WGS) entry which is preliminary data.</text>
</comment>
<name>A0A9D9DJT3_9BACT</name>
<dbReference type="InterPro" id="IPR013249">
    <property type="entry name" value="RNA_pol_sigma70_r4_t2"/>
</dbReference>
<dbReference type="InterPro" id="IPR013325">
    <property type="entry name" value="RNA_pol_sigma_r2"/>
</dbReference>
<accession>A0A9D9DJT3</accession>
<keyword evidence="3" id="KW-0731">Sigma factor</keyword>
<dbReference type="PANTHER" id="PTHR43133:SF8">
    <property type="entry name" value="RNA POLYMERASE SIGMA FACTOR HI_1459-RELATED"/>
    <property type="match status" value="1"/>
</dbReference>
<evidence type="ECO:0000313" key="8">
    <source>
        <dbReference type="EMBL" id="MBO8428501.1"/>
    </source>
</evidence>
<gene>
    <name evidence="8" type="ORF">IAC68_01005</name>
</gene>
<dbReference type="CDD" id="cd06171">
    <property type="entry name" value="Sigma70_r4"/>
    <property type="match status" value="1"/>
</dbReference>
<dbReference type="Pfam" id="PF04542">
    <property type="entry name" value="Sigma70_r2"/>
    <property type="match status" value="1"/>
</dbReference>
<evidence type="ECO:0000256" key="4">
    <source>
        <dbReference type="ARBA" id="ARBA00023125"/>
    </source>
</evidence>
<evidence type="ECO:0000313" key="9">
    <source>
        <dbReference type="Proteomes" id="UP000823635"/>
    </source>
</evidence>
<dbReference type="AlphaFoldDB" id="A0A9D9DJT3"/>
<evidence type="ECO:0000259" key="6">
    <source>
        <dbReference type="Pfam" id="PF04542"/>
    </source>
</evidence>
<sequence length="171" mass="19881">MDRADFKRVWLPLSGNFYRAAYHIIGSEQQTKDILQDLYVKLWNIRDSLENIESPLAYGTRIIRNMALDKVRGASYRMRRESAVAIDEISLSDTPFQESAEQGIIGKEMVMKLKQVLGQMPEPQRSVVEMRLFKDMDYAEIARRTGLSQINVRVMVSRGRKMIARMLVEYM</sequence>
<organism evidence="8 9">
    <name type="scientific">Candidatus Egerieousia excrementavium</name>
    <dbReference type="NCBI Taxonomy" id="2840778"/>
    <lineage>
        <taxon>Bacteria</taxon>
        <taxon>Pseudomonadati</taxon>
        <taxon>Bacteroidota</taxon>
        <taxon>Bacteroidia</taxon>
        <taxon>Bacteroidales</taxon>
        <taxon>Candidatus Egerieousia</taxon>
    </lineage>
</organism>
<keyword evidence="5" id="KW-0804">Transcription</keyword>
<dbReference type="InterPro" id="IPR007627">
    <property type="entry name" value="RNA_pol_sigma70_r2"/>
</dbReference>
<dbReference type="SUPFAM" id="SSF88946">
    <property type="entry name" value="Sigma2 domain of RNA polymerase sigma factors"/>
    <property type="match status" value="1"/>
</dbReference>
<evidence type="ECO:0000259" key="7">
    <source>
        <dbReference type="Pfam" id="PF08281"/>
    </source>
</evidence>
<dbReference type="Gene3D" id="1.10.1740.10">
    <property type="match status" value="1"/>
</dbReference>
<evidence type="ECO:0000256" key="2">
    <source>
        <dbReference type="ARBA" id="ARBA00023015"/>
    </source>
</evidence>
<keyword evidence="4" id="KW-0238">DNA-binding</keyword>
<dbReference type="InterPro" id="IPR013324">
    <property type="entry name" value="RNA_pol_sigma_r3/r4-like"/>
</dbReference>
<reference evidence="8" key="2">
    <citation type="journal article" date="2021" name="PeerJ">
        <title>Extensive microbial diversity within the chicken gut microbiome revealed by metagenomics and culture.</title>
        <authorList>
            <person name="Gilroy R."/>
            <person name="Ravi A."/>
            <person name="Getino M."/>
            <person name="Pursley I."/>
            <person name="Horton D.L."/>
            <person name="Alikhan N.F."/>
            <person name="Baker D."/>
            <person name="Gharbi K."/>
            <person name="Hall N."/>
            <person name="Watson M."/>
            <person name="Adriaenssens E.M."/>
            <person name="Foster-Nyarko E."/>
            <person name="Jarju S."/>
            <person name="Secka A."/>
            <person name="Antonio M."/>
            <person name="Oren A."/>
            <person name="Chaudhuri R.R."/>
            <person name="La Ragione R."/>
            <person name="Hildebrand F."/>
            <person name="Pallen M.J."/>
        </authorList>
    </citation>
    <scope>NUCLEOTIDE SEQUENCE</scope>
    <source>
        <strain evidence="8">15467</strain>
    </source>
</reference>
<evidence type="ECO:0000256" key="3">
    <source>
        <dbReference type="ARBA" id="ARBA00023082"/>
    </source>
</evidence>
<dbReference type="Proteomes" id="UP000823635">
    <property type="component" value="Unassembled WGS sequence"/>
</dbReference>
<proteinExistence type="inferred from homology"/>
<dbReference type="SUPFAM" id="SSF88659">
    <property type="entry name" value="Sigma3 and sigma4 domains of RNA polymerase sigma factors"/>
    <property type="match status" value="1"/>
</dbReference>
<dbReference type="InterPro" id="IPR039425">
    <property type="entry name" value="RNA_pol_sigma-70-like"/>
</dbReference>